<proteinExistence type="inferred from homology"/>
<evidence type="ECO:0000313" key="5">
    <source>
        <dbReference type="Proteomes" id="UP001148614"/>
    </source>
</evidence>
<dbReference type="Proteomes" id="UP001148614">
    <property type="component" value="Unassembled WGS sequence"/>
</dbReference>
<keyword evidence="5" id="KW-1185">Reference proteome</keyword>
<protein>
    <recommendedName>
        <fullName evidence="3">NAD-dependent epimerase/dehydratase domain-containing protein</fullName>
    </recommendedName>
</protein>
<organism evidence="4 5">
    <name type="scientific">Xylaria arbuscula</name>
    <dbReference type="NCBI Taxonomy" id="114810"/>
    <lineage>
        <taxon>Eukaryota</taxon>
        <taxon>Fungi</taxon>
        <taxon>Dikarya</taxon>
        <taxon>Ascomycota</taxon>
        <taxon>Pezizomycotina</taxon>
        <taxon>Sordariomycetes</taxon>
        <taxon>Xylariomycetidae</taxon>
        <taxon>Xylariales</taxon>
        <taxon>Xylariaceae</taxon>
        <taxon>Xylaria</taxon>
    </lineage>
</organism>
<evidence type="ECO:0000256" key="2">
    <source>
        <dbReference type="ARBA" id="ARBA00023445"/>
    </source>
</evidence>
<comment type="similarity">
    <text evidence="2">Belongs to the NAD(P)-dependent epimerase/dehydratase family. Dihydroflavonol-4-reductase subfamily.</text>
</comment>
<dbReference type="GO" id="GO:0016616">
    <property type="term" value="F:oxidoreductase activity, acting on the CH-OH group of donors, NAD or NADP as acceptor"/>
    <property type="evidence" value="ECO:0007669"/>
    <property type="project" value="TreeGrafter"/>
</dbReference>
<dbReference type="InterPro" id="IPR036291">
    <property type="entry name" value="NAD(P)-bd_dom_sf"/>
</dbReference>
<sequence length="336" mass="36342">MSSPNLLLTGATGLIGFSVLLKALEQGYKVRAAVRSASKAEYLAKHPKIVALGRSDQLSFIEVPDITAEEAYYEAIKEVTYVIHLAAPLPSPSLDMITDIYEPNVRSAVNILHAAIKEPLVKKVVTTSSIAGNLPPTPSSNKITAESRTPNFPGPYTSHMQAYAAGKVAALNAMDKFVVDNNPSFDVVKVYPGFVFGRDERALKPQDLVSGSNALVLGSITGQQGANDLPSGVVHIEDTANLFLWGLKPDAPANIGATIYGVLSDAWDIVKTHFPKAVEDGIFTEGSWSNYKIDWDSTQTETHFGFRFKSFEEMVVDVAGQYLELLAKEKSHSASL</sequence>
<gene>
    <name evidence="4" type="ORF">NPX13_g357</name>
</gene>
<dbReference type="AlphaFoldDB" id="A0A9W8NNF3"/>
<dbReference type="EMBL" id="JANPWZ010000022">
    <property type="protein sequence ID" value="KAJ3580215.1"/>
    <property type="molecule type" value="Genomic_DNA"/>
</dbReference>
<dbReference type="Pfam" id="PF01370">
    <property type="entry name" value="Epimerase"/>
    <property type="match status" value="1"/>
</dbReference>
<accession>A0A9W8NNF3</accession>
<feature type="domain" description="NAD-dependent epimerase/dehydratase" evidence="3">
    <location>
        <begin position="7"/>
        <end position="199"/>
    </location>
</feature>
<keyword evidence="1" id="KW-0560">Oxidoreductase</keyword>
<dbReference type="Gene3D" id="3.40.50.720">
    <property type="entry name" value="NAD(P)-binding Rossmann-like Domain"/>
    <property type="match status" value="1"/>
</dbReference>
<name>A0A9W8NNF3_9PEZI</name>
<reference evidence="4" key="1">
    <citation type="submission" date="2022-07" db="EMBL/GenBank/DDBJ databases">
        <title>Genome Sequence of Xylaria arbuscula.</title>
        <authorList>
            <person name="Buettner E."/>
        </authorList>
    </citation>
    <scope>NUCLEOTIDE SEQUENCE</scope>
    <source>
        <strain evidence="4">VT107</strain>
    </source>
</reference>
<evidence type="ECO:0000256" key="1">
    <source>
        <dbReference type="ARBA" id="ARBA00023002"/>
    </source>
</evidence>
<evidence type="ECO:0000313" key="4">
    <source>
        <dbReference type="EMBL" id="KAJ3580215.1"/>
    </source>
</evidence>
<dbReference type="PANTHER" id="PTHR10366:SF564">
    <property type="entry name" value="STEROL-4-ALPHA-CARBOXYLATE 3-DEHYDROGENASE, DECARBOXYLATING"/>
    <property type="match status" value="1"/>
</dbReference>
<dbReference type="SUPFAM" id="SSF51735">
    <property type="entry name" value="NAD(P)-binding Rossmann-fold domains"/>
    <property type="match status" value="1"/>
</dbReference>
<dbReference type="InterPro" id="IPR001509">
    <property type="entry name" value="Epimerase_deHydtase"/>
</dbReference>
<dbReference type="InterPro" id="IPR050425">
    <property type="entry name" value="NAD(P)_dehydrat-like"/>
</dbReference>
<dbReference type="VEuPathDB" id="FungiDB:F4678DRAFT_426958"/>
<dbReference type="PANTHER" id="PTHR10366">
    <property type="entry name" value="NAD DEPENDENT EPIMERASE/DEHYDRATASE"/>
    <property type="match status" value="1"/>
</dbReference>
<evidence type="ECO:0000259" key="3">
    <source>
        <dbReference type="Pfam" id="PF01370"/>
    </source>
</evidence>
<comment type="caution">
    <text evidence="4">The sequence shown here is derived from an EMBL/GenBank/DDBJ whole genome shotgun (WGS) entry which is preliminary data.</text>
</comment>